<feature type="transmembrane region" description="Helical" evidence="8">
    <location>
        <begin position="161"/>
        <end position="182"/>
    </location>
</feature>
<feature type="transmembrane region" description="Helical" evidence="8">
    <location>
        <begin position="250"/>
        <end position="281"/>
    </location>
</feature>
<proteinExistence type="inferred from homology"/>
<dbReference type="Pfam" id="PF01032">
    <property type="entry name" value="FecCD"/>
    <property type="match status" value="1"/>
</dbReference>
<dbReference type="OrthoDB" id="9811721at2"/>
<evidence type="ECO:0000313" key="9">
    <source>
        <dbReference type="EMBL" id="TXC85326.1"/>
    </source>
</evidence>
<keyword evidence="4" id="KW-1003">Cell membrane</keyword>
<dbReference type="PANTHER" id="PTHR30472">
    <property type="entry name" value="FERRIC ENTEROBACTIN TRANSPORT SYSTEM PERMEASE PROTEIN"/>
    <property type="match status" value="1"/>
</dbReference>
<evidence type="ECO:0000256" key="1">
    <source>
        <dbReference type="ARBA" id="ARBA00004651"/>
    </source>
</evidence>
<evidence type="ECO:0000256" key="3">
    <source>
        <dbReference type="ARBA" id="ARBA00022448"/>
    </source>
</evidence>
<organism evidence="9 10">
    <name type="scientific">Luteibaculum oceani</name>
    <dbReference type="NCBI Taxonomy" id="1294296"/>
    <lineage>
        <taxon>Bacteria</taxon>
        <taxon>Pseudomonadati</taxon>
        <taxon>Bacteroidota</taxon>
        <taxon>Flavobacteriia</taxon>
        <taxon>Flavobacteriales</taxon>
        <taxon>Luteibaculaceae</taxon>
        <taxon>Luteibaculum</taxon>
    </lineage>
</organism>
<dbReference type="CDD" id="cd06550">
    <property type="entry name" value="TM_ABC_iron-siderophores_like"/>
    <property type="match status" value="1"/>
</dbReference>
<evidence type="ECO:0000256" key="2">
    <source>
        <dbReference type="ARBA" id="ARBA00007935"/>
    </source>
</evidence>
<feature type="transmembrane region" description="Helical" evidence="8">
    <location>
        <begin position="99"/>
        <end position="121"/>
    </location>
</feature>
<evidence type="ECO:0000256" key="6">
    <source>
        <dbReference type="ARBA" id="ARBA00022989"/>
    </source>
</evidence>
<keyword evidence="10" id="KW-1185">Reference proteome</keyword>
<evidence type="ECO:0000313" key="10">
    <source>
        <dbReference type="Proteomes" id="UP000321168"/>
    </source>
</evidence>
<dbReference type="EMBL" id="VORB01000001">
    <property type="protein sequence ID" value="TXC85326.1"/>
    <property type="molecule type" value="Genomic_DNA"/>
</dbReference>
<feature type="transmembrane region" description="Helical" evidence="8">
    <location>
        <begin position="127"/>
        <end position="149"/>
    </location>
</feature>
<gene>
    <name evidence="9" type="ORF">FRX97_01495</name>
</gene>
<dbReference type="SUPFAM" id="SSF81345">
    <property type="entry name" value="ABC transporter involved in vitamin B12 uptake, BtuC"/>
    <property type="match status" value="1"/>
</dbReference>
<evidence type="ECO:0000256" key="7">
    <source>
        <dbReference type="ARBA" id="ARBA00023136"/>
    </source>
</evidence>
<feature type="transmembrane region" description="Helical" evidence="8">
    <location>
        <begin position="293"/>
        <end position="312"/>
    </location>
</feature>
<dbReference type="InterPro" id="IPR037294">
    <property type="entry name" value="ABC_BtuC-like"/>
</dbReference>
<comment type="subcellular location">
    <subcellularLocation>
        <location evidence="1">Cell membrane</location>
        <topology evidence="1">Multi-pass membrane protein</topology>
    </subcellularLocation>
</comment>
<protein>
    <submittedName>
        <fullName evidence="9">Iron ABC transporter permease</fullName>
    </submittedName>
</protein>
<dbReference type="GO" id="GO:0022857">
    <property type="term" value="F:transmembrane transporter activity"/>
    <property type="evidence" value="ECO:0007669"/>
    <property type="project" value="InterPro"/>
</dbReference>
<reference evidence="9 10" key="1">
    <citation type="submission" date="2019-08" db="EMBL/GenBank/DDBJ databases">
        <title>Genome of Luteibaculum oceani JCM 18817.</title>
        <authorList>
            <person name="Bowman J.P."/>
        </authorList>
    </citation>
    <scope>NUCLEOTIDE SEQUENCE [LARGE SCALE GENOMIC DNA]</scope>
    <source>
        <strain evidence="9 10">JCM 18817</strain>
    </source>
</reference>
<dbReference type="GO" id="GO:0033214">
    <property type="term" value="P:siderophore-iron import into cell"/>
    <property type="evidence" value="ECO:0007669"/>
    <property type="project" value="TreeGrafter"/>
</dbReference>
<dbReference type="PANTHER" id="PTHR30472:SF41">
    <property type="entry name" value="TRANSPORT SYSTEM PERMEASE PROTEIN"/>
    <property type="match status" value="1"/>
</dbReference>
<dbReference type="AlphaFoldDB" id="A0A5C6VLK1"/>
<accession>A0A5C6VLK1</accession>
<dbReference type="Proteomes" id="UP000321168">
    <property type="component" value="Unassembled WGS sequence"/>
</dbReference>
<keyword evidence="3" id="KW-0813">Transport</keyword>
<keyword evidence="6 8" id="KW-1133">Transmembrane helix</keyword>
<dbReference type="InterPro" id="IPR000522">
    <property type="entry name" value="ABC_transptr_permease_BtuC"/>
</dbReference>
<feature type="transmembrane region" description="Helical" evidence="8">
    <location>
        <begin position="20"/>
        <end position="45"/>
    </location>
</feature>
<dbReference type="GO" id="GO:0005886">
    <property type="term" value="C:plasma membrane"/>
    <property type="evidence" value="ECO:0007669"/>
    <property type="project" value="UniProtKB-SubCell"/>
</dbReference>
<sequence>MGWSQNIFISTLEKLIRKNIYFILSLLLIVGIWAHLSSGLFGIGLEDILSPEKISPQKLLVFKQFRLPKIMAAVLSGSAIATCGVLMQSYFRNALAGPFVLGVSSGASLGVAVFIMGAGAIGLGSTYFSHIGLIGSAMLGSAVVMSIILLAARRIQSSTNLLIVGLMWASFTSAMVSILEYFSGGSEIKYFLVWSMGSLLNVQLEDLKILLPIIAVGLGTALLNAKKLDALLLGKNYAISLGINFQRTSFLILATTCLLAGIITAYVGPLAFVGLAIPHFCRLILNTNVHQKLLRLAIVFGAVFMVWCQWVAENAISDIVLPINVITSLIGAPVVISIIKRSGK</sequence>
<name>A0A5C6VLK1_9FLAO</name>
<evidence type="ECO:0000256" key="5">
    <source>
        <dbReference type="ARBA" id="ARBA00022692"/>
    </source>
</evidence>
<feature type="transmembrane region" description="Helical" evidence="8">
    <location>
        <begin position="319"/>
        <end position="339"/>
    </location>
</feature>
<keyword evidence="7 8" id="KW-0472">Membrane</keyword>
<dbReference type="Gene3D" id="1.10.3470.10">
    <property type="entry name" value="ABC transporter involved in vitamin B12 uptake, BtuC"/>
    <property type="match status" value="1"/>
</dbReference>
<evidence type="ECO:0000256" key="4">
    <source>
        <dbReference type="ARBA" id="ARBA00022475"/>
    </source>
</evidence>
<comment type="similarity">
    <text evidence="2">Belongs to the binding-protein-dependent transport system permease family. FecCD subfamily.</text>
</comment>
<evidence type="ECO:0000256" key="8">
    <source>
        <dbReference type="SAM" id="Phobius"/>
    </source>
</evidence>
<feature type="transmembrane region" description="Helical" evidence="8">
    <location>
        <begin position="65"/>
        <end position="87"/>
    </location>
</feature>
<keyword evidence="5 8" id="KW-0812">Transmembrane</keyword>
<comment type="caution">
    <text evidence="9">The sequence shown here is derived from an EMBL/GenBank/DDBJ whole genome shotgun (WGS) entry which is preliminary data.</text>
</comment>